<name>A0AA36D3V3_9BILA</name>
<keyword evidence="3" id="KW-1185">Reference proteome</keyword>
<evidence type="ECO:0000313" key="2">
    <source>
        <dbReference type="EMBL" id="CAJ0580612.1"/>
    </source>
</evidence>
<feature type="compositionally biased region" description="Low complexity" evidence="1">
    <location>
        <begin position="91"/>
        <end position="103"/>
    </location>
</feature>
<organism evidence="2 3">
    <name type="scientific">Mesorhabditis spiculigera</name>
    <dbReference type="NCBI Taxonomy" id="96644"/>
    <lineage>
        <taxon>Eukaryota</taxon>
        <taxon>Metazoa</taxon>
        <taxon>Ecdysozoa</taxon>
        <taxon>Nematoda</taxon>
        <taxon>Chromadorea</taxon>
        <taxon>Rhabditida</taxon>
        <taxon>Rhabditina</taxon>
        <taxon>Rhabditomorpha</taxon>
        <taxon>Rhabditoidea</taxon>
        <taxon>Rhabditidae</taxon>
        <taxon>Mesorhabditinae</taxon>
        <taxon>Mesorhabditis</taxon>
    </lineage>
</organism>
<feature type="non-terminal residue" evidence="2">
    <location>
        <position position="1"/>
    </location>
</feature>
<protein>
    <submittedName>
        <fullName evidence="2">Uncharacterized protein</fullName>
    </submittedName>
</protein>
<gene>
    <name evidence="2" type="ORF">MSPICULIGERA_LOCUS18806</name>
</gene>
<evidence type="ECO:0000313" key="3">
    <source>
        <dbReference type="Proteomes" id="UP001177023"/>
    </source>
</evidence>
<feature type="region of interest" description="Disordered" evidence="1">
    <location>
        <begin position="82"/>
        <end position="105"/>
    </location>
</feature>
<sequence length="157" mass="17208">MGAQHPMPSRHTPEKLAPESWRSASKDPSSPRCTFKISRTAVAASIKSSPNQATTECVKFNEEHIYDSPFHVQIAPASAMKQTKGHHLEEASSSSSGLTGEASRVQYHGPGLDKFTVGKHSSFNDLLPPNYWWSPSPHRKDSVKKSSSNAWVPVILS</sequence>
<evidence type="ECO:0000256" key="1">
    <source>
        <dbReference type="SAM" id="MobiDB-lite"/>
    </source>
</evidence>
<feature type="region of interest" description="Disordered" evidence="1">
    <location>
        <begin position="1"/>
        <end position="33"/>
    </location>
</feature>
<reference evidence="2" key="1">
    <citation type="submission" date="2023-06" db="EMBL/GenBank/DDBJ databases">
        <authorList>
            <person name="Delattre M."/>
        </authorList>
    </citation>
    <scope>NUCLEOTIDE SEQUENCE</scope>
    <source>
        <strain evidence="2">AF72</strain>
    </source>
</reference>
<comment type="caution">
    <text evidence="2">The sequence shown here is derived from an EMBL/GenBank/DDBJ whole genome shotgun (WGS) entry which is preliminary data.</text>
</comment>
<proteinExistence type="predicted"/>
<dbReference type="EMBL" id="CATQJA010002662">
    <property type="protein sequence ID" value="CAJ0580612.1"/>
    <property type="molecule type" value="Genomic_DNA"/>
</dbReference>
<dbReference type="AlphaFoldDB" id="A0AA36D3V3"/>
<feature type="compositionally biased region" description="Polar residues" evidence="1">
    <location>
        <begin position="22"/>
        <end position="32"/>
    </location>
</feature>
<accession>A0AA36D3V3</accession>
<dbReference type="Proteomes" id="UP001177023">
    <property type="component" value="Unassembled WGS sequence"/>
</dbReference>